<name>A0ABU7B0S6_9TELE</name>
<protein>
    <recommendedName>
        <fullName evidence="3">60S ribosomal protein L34</fullName>
    </recommendedName>
</protein>
<proteinExistence type="predicted"/>
<dbReference type="EMBL" id="JAHUTI010038390">
    <property type="protein sequence ID" value="MED6243963.1"/>
    <property type="molecule type" value="Genomic_DNA"/>
</dbReference>
<evidence type="ECO:0000313" key="2">
    <source>
        <dbReference type="Proteomes" id="UP001345963"/>
    </source>
</evidence>
<sequence>MLSTCVQNAAMEGANTGGEVDVVKLDLQRKVRSKDLSIKLIELTGKSQILLKFRRVECSGVNTQYAACKTCLVVIKFTKNSGLNQPKRKVPSHVKSHLTNKIACMCTKDLRAFATVEEKGFIKGRY</sequence>
<gene>
    <name evidence="1" type="ORF">ATANTOWER_031536</name>
</gene>
<accession>A0ABU7B0S6</accession>
<evidence type="ECO:0000313" key="1">
    <source>
        <dbReference type="EMBL" id="MED6243963.1"/>
    </source>
</evidence>
<evidence type="ECO:0008006" key="3">
    <source>
        <dbReference type="Google" id="ProtNLM"/>
    </source>
</evidence>
<organism evidence="1 2">
    <name type="scientific">Ataeniobius toweri</name>
    <dbReference type="NCBI Taxonomy" id="208326"/>
    <lineage>
        <taxon>Eukaryota</taxon>
        <taxon>Metazoa</taxon>
        <taxon>Chordata</taxon>
        <taxon>Craniata</taxon>
        <taxon>Vertebrata</taxon>
        <taxon>Euteleostomi</taxon>
        <taxon>Actinopterygii</taxon>
        <taxon>Neopterygii</taxon>
        <taxon>Teleostei</taxon>
        <taxon>Neoteleostei</taxon>
        <taxon>Acanthomorphata</taxon>
        <taxon>Ovalentaria</taxon>
        <taxon>Atherinomorphae</taxon>
        <taxon>Cyprinodontiformes</taxon>
        <taxon>Goodeidae</taxon>
        <taxon>Ataeniobius</taxon>
    </lineage>
</organism>
<keyword evidence="2" id="KW-1185">Reference proteome</keyword>
<dbReference type="Proteomes" id="UP001345963">
    <property type="component" value="Unassembled WGS sequence"/>
</dbReference>
<dbReference type="SUPFAM" id="SSF140996">
    <property type="entry name" value="Hermes dimerisation domain"/>
    <property type="match status" value="1"/>
</dbReference>
<dbReference type="Gene3D" id="1.10.10.1070">
    <property type="entry name" value="Zinc finger, BED domain-containing"/>
    <property type="match status" value="1"/>
</dbReference>
<reference evidence="1 2" key="1">
    <citation type="submission" date="2021-07" db="EMBL/GenBank/DDBJ databases">
        <authorList>
            <person name="Palmer J.M."/>
        </authorList>
    </citation>
    <scope>NUCLEOTIDE SEQUENCE [LARGE SCALE GENOMIC DNA]</scope>
    <source>
        <strain evidence="1 2">AT_MEX2019</strain>
        <tissue evidence="1">Muscle</tissue>
    </source>
</reference>
<comment type="caution">
    <text evidence="1">The sequence shown here is derived from an EMBL/GenBank/DDBJ whole genome shotgun (WGS) entry which is preliminary data.</text>
</comment>